<dbReference type="GO" id="GO:0005730">
    <property type="term" value="C:nucleolus"/>
    <property type="evidence" value="ECO:0007669"/>
    <property type="project" value="TreeGrafter"/>
</dbReference>
<accession>A0A7S2RKM7</accession>
<proteinExistence type="inferred from homology"/>
<dbReference type="GO" id="GO:0005737">
    <property type="term" value="C:cytoplasm"/>
    <property type="evidence" value="ECO:0007669"/>
    <property type="project" value="UniProtKB-SubCell"/>
</dbReference>
<dbReference type="Gene3D" id="3.30.2170.10">
    <property type="entry name" value="archaeoglobus fulgidus dsm 4304 superfamily"/>
    <property type="match status" value="1"/>
</dbReference>
<dbReference type="GO" id="GO:0016891">
    <property type="term" value="F:RNA endonuclease activity producing 5'-phosphomonoesters, hydrolytic mechanism"/>
    <property type="evidence" value="ECO:0007669"/>
    <property type="project" value="TreeGrafter"/>
</dbReference>
<sequence length="250" mass="27834">MAGSTWDSQSLKSKELSWGEEQLRLKCKLELEDRFDDDHVGFVAGVDISFVKDSNRACASLVVTSYPSLELVYSDYEAVEMTEPYISGFLAFREVTFLVKLFDRLKSKRTKDASLPWPDVCLIDGNGILHSKGFGLASHLGVLIDCPTIGVGKTLFCTDGLDSRVVDMKAFFKGNIDEGYREMKLIGDSGSVWGAAVCTKGTTKPIFVSQGHRVSLNTCVDIVKNCCKHRIPEPVRQADLLSRDWLRKHD</sequence>
<evidence type="ECO:0008006" key="7">
    <source>
        <dbReference type="Google" id="ProtNLM"/>
    </source>
</evidence>
<evidence type="ECO:0000313" key="6">
    <source>
        <dbReference type="EMBL" id="CAD9673856.1"/>
    </source>
</evidence>
<keyword evidence="2" id="KW-0963">Cytoplasm</keyword>
<keyword evidence="4" id="KW-0255">Endonuclease</keyword>
<dbReference type="Pfam" id="PF04493">
    <property type="entry name" value="Endonuclease_5"/>
    <property type="match status" value="1"/>
</dbReference>
<keyword evidence="3" id="KW-0540">Nuclease</keyword>
<name>A0A7S2RKM7_9STRA</name>
<dbReference type="HAMAP" id="MF_00801">
    <property type="entry name" value="Endonuclease_5"/>
    <property type="match status" value="1"/>
</dbReference>
<dbReference type="AlphaFoldDB" id="A0A7S2RKM7"/>
<reference evidence="6" key="1">
    <citation type="submission" date="2021-01" db="EMBL/GenBank/DDBJ databases">
        <authorList>
            <person name="Corre E."/>
            <person name="Pelletier E."/>
            <person name="Niang G."/>
            <person name="Scheremetjew M."/>
            <person name="Finn R."/>
            <person name="Kale V."/>
            <person name="Holt S."/>
            <person name="Cochrane G."/>
            <person name="Meng A."/>
            <person name="Brown T."/>
            <person name="Cohen L."/>
        </authorList>
    </citation>
    <scope>NUCLEOTIDE SEQUENCE</scope>
    <source>
        <strain evidence="6">NY070348D</strain>
    </source>
</reference>
<organism evidence="6">
    <name type="scientific">Mucochytrium quahogii</name>
    <dbReference type="NCBI Taxonomy" id="96639"/>
    <lineage>
        <taxon>Eukaryota</taxon>
        <taxon>Sar</taxon>
        <taxon>Stramenopiles</taxon>
        <taxon>Bigyra</taxon>
        <taxon>Labyrinthulomycetes</taxon>
        <taxon>Thraustochytrida</taxon>
        <taxon>Thraustochytriidae</taxon>
        <taxon>Mucochytrium</taxon>
    </lineage>
</organism>
<evidence type="ECO:0000256" key="1">
    <source>
        <dbReference type="ARBA" id="ARBA00004496"/>
    </source>
</evidence>
<dbReference type="PANTHER" id="PTHR28511:SF1">
    <property type="entry name" value="ENDONUCLEASE V"/>
    <property type="match status" value="1"/>
</dbReference>
<evidence type="ECO:0000256" key="5">
    <source>
        <dbReference type="ARBA" id="ARBA00022801"/>
    </source>
</evidence>
<dbReference type="GO" id="GO:0003727">
    <property type="term" value="F:single-stranded RNA binding"/>
    <property type="evidence" value="ECO:0007669"/>
    <property type="project" value="TreeGrafter"/>
</dbReference>
<gene>
    <name evidence="6" type="ORF">QSP1433_LOCUS4479</name>
</gene>
<evidence type="ECO:0000256" key="3">
    <source>
        <dbReference type="ARBA" id="ARBA00022722"/>
    </source>
</evidence>
<keyword evidence="5" id="KW-0378">Hydrolase</keyword>
<dbReference type="EMBL" id="HBHK01007321">
    <property type="protein sequence ID" value="CAD9673856.1"/>
    <property type="molecule type" value="Transcribed_RNA"/>
</dbReference>
<protein>
    <recommendedName>
        <fullName evidence="7">Endonuclease V</fullName>
    </recommendedName>
</protein>
<evidence type="ECO:0000256" key="2">
    <source>
        <dbReference type="ARBA" id="ARBA00022490"/>
    </source>
</evidence>
<dbReference type="GO" id="GO:0006281">
    <property type="term" value="P:DNA repair"/>
    <property type="evidence" value="ECO:0007669"/>
    <property type="project" value="InterPro"/>
</dbReference>
<dbReference type="PANTHER" id="PTHR28511">
    <property type="entry name" value="ENDONUCLEASE V"/>
    <property type="match status" value="1"/>
</dbReference>
<dbReference type="CDD" id="cd06559">
    <property type="entry name" value="Endonuclease_V"/>
    <property type="match status" value="1"/>
</dbReference>
<evidence type="ECO:0000256" key="4">
    <source>
        <dbReference type="ARBA" id="ARBA00022759"/>
    </source>
</evidence>
<comment type="subcellular location">
    <subcellularLocation>
        <location evidence="1">Cytoplasm</location>
    </subcellularLocation>
</comment>
<dbReference type="InterPro" id="IPR007581">
    <property type="entry name" value="Endonuclease-V"/>
</dbReference>